<gene>
    <name evidence="2" type="ORF">JOF53_008450</name>
</gene>
<proteinExistence type="predicted"/>
<keyword evidence="3" id="KW-1185">Reference proteome</keyword>
<name>A0ABS5ASN7_9PSEU</name>
<feature type="region of interest" description="Disordered" evidence="1">
    <location>
        <begin position="68"/>
        <end position="108"/>
    </location>
</feature>
<comment type="caution">
    <text evidence="2">The sequence shown here is derived from an EMBL/GenBank/DDBJ whole genome shotgun (WGS) entry which is preliminary data.</text>
</comment>
<evidence type="ECO:0000313" key="3">
    <source>
        <dbReference type="Proteomes" id="UP001519363"/>
    </source>
</evidence>
<protein>
    <submittedName>
        <fullName evidence="2">Uncharacterized protein</fullName>
    </submittedName>
</protein>
<sequence>MIDDFWNEISDGLDATPAFVALLRGYRPILPEEPTTKQLEPWIELANLLQDMTDFMPFAWLSAALNASASPRDGQCGGPRALAPPRTPAVSPGSGLVHSREHRAAERP</sequence>
<feature type="compositionally biased region" description="Basic and acidic residues" evidence="1">
    <location>
        <begin position="98"/>
        <end position="108"/>
    </location>
</feature>
<evidence type="ECO:0000256" key="1">
    <source>
        <dbReference type="SAM" id="MobiDB-lite"/>
    </source>
</evidence>
<dbReference type="EMBL" id="JAGIOO010000001">
    <property type="protein sequence ID" value="MBP2479578.1"/>
    <property type="molecule type" value="Genomic_DNA"/>
</dbReference>
<dbReference type="RefSeq" id="WP_086780961.1">
    <property type="nucleotide sequence ID" value="NZ_JAGIOO010000001.1"/>
</dbReference>
<reference evidence="2 3" key="1">
    <citation type="submission" date="2021-03" db="EMBL/GenBank/DDBJ databases">
        <title>Sequencing the genomes of 1000 actinobacteria strains.</title>
        <authorList>
            <person name="Klenk H.-P."/>
        </authorList>
    </citation>
    <scope>NUCLEOTIDE SEQUENCE [LARGE SCALE GENOMIC DNA]</scope>
    <source>
        <strain evidence="2 3">DSM 44580</strain>
    </source>
</reference>
<accession>A0ABS5ASN7</accession>
<organism evidence="2 3">
    <name type="scientific">Crossiella equi</name>
    <dbReference type="NCBI Taxonomy" id="130796"/>
    <lineage>
        <taxon>Bacteria</taxon>
        <taxon>Bacillati</taxon>
        <taxon>Actinomycetota</taxon>
        <taxon>Actinomycetes</taxon>
        <taxon>Pseudonocardiales</taxon>
        <taxon>Pseudonocardiaceae</taxon>
        <taxon>Crossiella</taxon>
    </lineage>
</organism>
<evidence type="ECO:0000313" key="2">
    <source>
        <dbReference type="EMBL" id="MBP2479578.1"/>
    </source>
</evidence>
<dbReference type="Proteomes" id="UP001519363">
    <property type="component" value="Unassembled WGS sequence"/>
</dbReference>